<evidence type="ECO:0000256" key="2">
    <source>
        <dbReference type="ARBA" id="ARBA00040406"/>
    </source>
</evidence>
<sequence length="742" mass="82011">ICARLSTTTSSSTITSSAADRRAIPPPKMRECYSNALSAWSSGDYPTALKEYLKNLIMCTEQERLDKYQEQFAQLLAAAAKAGVIFEDRNKRLQNDIYPKSPLVLWTLGNMIMANDPFESLSLYEKAAAMSAGLDLVNTLGSILACRSTIVSTWHISMVNDAVRNVAFNAALAKIVTPNAKVIDIGAGTGLLSMFASRYTGQPVVGLEGERPMAQLAQRCVRENGLAGRVAILNVMSSQYTPPTPPDVVVSETMDAGGLGEKILQIFHDAHTRYKAADPTHRITFCPSKLTFFVAVVQSDKFWRSRMHAHCCMVFGCDDTCFLRQYNTSLLSDHDVHRSFETSYTTIDADDFDDLVFLSDHYEFCETPLDNEQFLSNLKALSITMGNFAVPITAGGRADAVLLCWKATLAEGIELDSVRKGGWDYAAYPLQARTQYAVGETFHGEYVVNFEQGMVINHIVDPATTPGRKESMVGPYAACLYKKDDGTVELVNNDSLRRFLSPVRSRLSSWLLNGQDVYFPLTAEGTLQYRYLEKSWKARQNGERLELDTITRLKAYGRLFKADHIDYCARQNPRSQCGADVRCLDEFSLPEYREIRGAFNGDGRFTMLSDPVLLIDLDPRREYDPIVAGEQCEAIAHSSSSMDGIIYWWDLNEGGWDSLQSGLPLAACLFGKRQTVQQGEKVRFNVFMKDSELILSHGAGIISASDENATAAAAAAPPPPPVAAPPVQQPPPPYPAVRTTDV</sequence>
<accession>A0AAN5CRU1</accession>
<comment type="caution">
    <text evidence="5">The sequence shown here is derived from an EMBL/GenBank/DDBJ whole genome shotgun (WGS) entry which is preliminary data.</text>
</comment>
<evidence type="ECO:0000313" key="6">
    <source>
        <dbReference type="Proteomes" id="UP001328107"/>
    </source>
</evidence>
<dbReference type="Pfam" id="PF06325">
    <property type="entry name" value="PrmA"/>
    <property type="match status" value="1"/>
</dbReference>
<feature type="region of interest" description="Disordered" evidence="4">
    <location>
        <begin position="707"/>
        <end position="742"/>
    </location>
</feature>
<dbReference type="PANTHER" id="PTHR11006:SF73">
    <property type="entry name" value="PROTEIN ARGININE N-METHYLTRANSFERASE 6"/>
    <property type="match status" value="1"/>
</dbReference>
<dbReference type="PANTHER" id="PTHR11006">
    <property type="entry name" value="PROTEIN ARGININE N-METHYLTRANSFERASE"/>
    <property type="match status" value="1"/>
</dbReference>
<feature type="region of interest" description="Disordered" evidence="4">
    <location>
        <begin position="1"/>
        <end position="21"/>
    </location>
</feature>
<dbReference type="SUPFAM" id="SSF53335">
    <property type="entry name" value="S-adenosyl-L-methionine-dependent methyltransferases"/>
    <property type="match status" value="1"/>
</dbReference>
<evidence type="ECO:0000256" key="1">
    <source>
        <dbReference type="ARBA" id="ARBA00022691"/>
    </source>
</evidence>
<organism evidence="5 6">
    <name type="scientific">Pristionchus mayeri</name>
    <dbReference type="NCBI Taxonomy" id="1317129"/>
    <lineage>
        <taxon>Eukaryota</taxon>
        <taxon>Metazoa</taxon>
        <taxon>Ecdysozoa</taxon>
        <taxon>Nematoda</taxon>
        <taxon>Chromadorea</taxon>
        <taxon>Rhabditida</taxon>
        <taxon>Rhabditina</taxon>
        <taxon>Diplogasteromorpha</taxon>
        <taxon>Diplogasteroidea</taxon>
        <taxon>Neodiplogasteridae</taxon>
        <taxon>Pristionchus</taxon>
    </lineage>
</organism>
<gene>
    <name evidence="5" type="ORF">PMAYCL1PPCAC_19389</name>
</gene>
<dbReference type="InterPro" id="IPR025799">
    <property type="entry name" value="Arg_MeTrfase"/>
</dbReference>
<evidence type="ECO:0000256" key="3">
    <source>
        <dbReference type="ARBA" id="ARBA00042685"/>
    </source>
</evidence>
<dbReference type="EMBL" id="BTRK01000004">
    <property type="protein sequence ID" value="GMR49194.1"/>
    <property type="molecule type" value="Genomic_DNA"/>
</dbReference>
<dbReference type="Proteomes" id="UP001328107">
    <property type="component" value="Unassembled WGS sequence"/>
</dbReference>
<keyword evidence="1" id="KW-0949">S-adenosyl-L-methionine</keyword>
<name>A0AAN5CRU1_9BILA</name>
<dbReference type="InterPro" id="IPR029063">
    <property type="entry name" value="SAM-dependent_MTases_sf"/>
</dbReference>
<feature type="compositionally biased region" description="Low complexity" evidence="4">
    <location>
        <begin position="1"/>
        <end position="17"/>
    </location>
</feature>
<evidence type="ECO:0000256" key="4">
    <source>
        <dbReference type="SAM" id="MobiDB-lite"/>
    </source>
</evidence>
<feature type="compositionally biased region" description="Pro residues" evidence="4">
    <location>
        <begin position="716"/>
        <end position="735"/>
    </location>
</feature>
<dbReference type="Gene3D" id="3.40.50.150">
    <property type="entry name" value="Vaccinia Virus protein VP39"/>
    <property type="match status" value="1"/>
</dbReference>
<reference evidence="6" key="1">
    <citation type="submission" date="2022-10" db="EMBL/GenBank/DDBJ databases">
        <title>Genome assembly of Pristionchus species.</title>
        <authorList>
            <person name="Yoshida K."/>
            <person name="Sommer R.J."/>
        </authorList>
    </citation>
    <scope>NUCLEOTIDE SEQUENCE [LARGE SCALE GENOMIC DNA]</scope>
    <source>
        <strain evidence="6">RS5460</strain>
    </source>
</reference>
<protein>
    <recommendedName>
        <fullName evidence="2">Protein arginine N-methyltransferase 6</fullName>
    </recommendedName>
    <alternativeName>
        <fullName evidence="3">Histone-arginine N-methyltransferase PRMT6</fullName>
    </alternativeName>
</protein>
<dbReference type="CDD" id="cd02440">
    <property type="entry name" value="AdoMet_MTases"/>
    <property type="match status" value="1"/>
</dbReference>
<dbReference type="GO" id="GO:0016274">
    <property type="term" value="F:protein-arginine N-methyltransferase activity"/>
    <property type="evidence" value="ECO:0007669"/>
    <property type="project" value="InterPro"/>
</dbReference>
<proteinExistence type="predicted"/>
<keyword evidence="6" id="KW-1185">Reference proteome</keyword>
<dbReference type="AlphaFoldDB" id="A0AAN5CRU1"/>
<dbReference type="GO" id="GO:0042054">
    <property type="term" value="F:histone methyltransferase activity"/>
    <property type="evidence" value="ECO:0007669"/>
    <property type="project" value="TreeGrafter"/>
</dbReference>
<evidence type="ECO:0000313" key="5">
    <source>
        <dbReference type="EMBL" id="GMR49194.1"/>
    </source>
</evidence>
<feature type="non-terminal residue" evidence="5">
    <location>
        <position position="1"/>
    </location>
</feature>